<evidence type="ECO:0000313" key="2">
    <source>
        <dbReference type="EMBL" id="CCT70443.1"/>
    </source>
</evidence>
<protein>
    <recommendedName>
        <fullName evidence="1">DUF6546 domain-containing protein</fullName>
    </recommendedName>
</protein>
<accession>S0EDH3</accession>
<dbReference type="HOGENOM" id="CLU_023464_2_1_1"/>
<proteinExistence type="predicted"/>
<keyword evidence="3" id="KW-1185">Reference proteome</keyword>
<name>S0EDH3_GIBF5</name>
<dbReference type="InterPro" id="IPR046676">
    <property type="entry name" value="DUF6546"/>
</dbReference>
<evidence type="ECO:0000313" key="3">
    <source>
        <dbReference type="Proteomes" id="UP000016800"/>
    </source>
</evidence>
<sequence length="461" mass="53614">MAVHCTTSSPTRPVVRSAALYTRLPLEIELYIVRALIETHKRSKKPGFRLSTFASVSRAWQTLIEKETYKHIKISSQELHFFKHHVPSYRKILVRHILLEISYNVYSHGVDDQIHFSKAVHTLWRILSRWNTHRVTVELGIASTQLTKPPWVIVPPNSPFNPLKTLRPRLMAAVHDWVRLSQCYLGREAACFDRTFFPPKGATSLPQVDAIAELVIRREYHPNISPITLHEIISSAPCIESIHLERWCYGVPEHDRKWDRALQRSGILVSESTKRLTYFEEFNTPFHQRAGAMTLPRPYNTLLESILHAADRLEHIAVSFAFDAQTFFKRLRRTEFKALRTLALTSSFSKFSESLLLIAAEAVKKLHALKILEIWNFDAGQADVFRYERRLDRYQGQITWQSSKDRQISSSVEKGWRDLLSRGENGFDVKCSNFSMEMESLQDILPHLKLREQILRDFTER</sequence>
<dbReference type="VEuPathDB" id="FungiDB:FFUJ_06418"/>
<dbReference type="Proteomes" id="UP000016800">
    <property type="component" value="Chromosome VI"/>
</dbReference>
<dbReference type="AlphaFoldDB" id="S0EDH3"/>
<evidence type="ECO:0000259" key="1">
    <source>
        <dbReference type="Pfam" id="PF20183"/>
    </source>
</evidence>
<dbReference type="GeneID" id="35399895"/>
<dbReference type="Pfam" id="PF20183">
    <property type="entry name" value="DUF6546"/>
    <property type="match status" value="1"/>
</dbReference>
<dbReference type="STRING" id="1279085.S0EDH3"/>
<dbReference type="RefSeq" id="XP_023432522.1">
    <property type="nucleotide sequence ID" value="XM_023579741.1"/>
</dbReference>
<dbReference type="EMBL" id="HF679028">
    <property type="protein sequence ID" value="CCT70443.1"/>
    <property type="molecule type" value="Genomic_DNA"/>
</dbReference>
<reference evidence="3" key="1">
    <citation type="journal article" date="2013" name="PLoS Pathog.">
        <title>Deciphering the cryptic genome: genome-wide analyses of the rice pathogen Fusarium fujikuroi reveal complex regulation of secondary metabolism and novel metabolites.</title>
        <authorList>
            <person name="Wiemann P."/>
            <person name="Sieber C.M."/>
            <person name="von Bargen K.W."/>
            <person name="Studt L."/>
            <person name="Niehaus E.M."/>
            <person name="Espino J.J."/>
            <person name="Huss K."/>
            <person name="Michielse C.B."/>
            <person name="Albermann S."/>
            <person name="Wagner D."/>
            <person name="Bergner S.V."/>
            <person name="Connolly L.R."/>
            <person name="Fischer A."/>
            <person name="Reuter G."/>
            <person name="Kleigrewe K."/>
            <person name="Bald T."/>
            <person name="Wingfield B.D."/>
            <person name="Ophir R."/>
            <person name="Freeman S."/>
            <person name="Hippler M."/>
            <person name="Smith K.M."/>
            <person name="Brown D.W."/>
            <person name="Proctor R.H."/>
            <person name="Munsterkotter M."/>
            <person name="Freitag M."/>
            <person name="Humpf H.U."/>
            <person name="Guldener U."/>
            <person name="Tudzynski B."/>
        </authorList>
    </citation>
    <scope>NUCLEOTIDE SEQUENCE [LARGE SCALE GENOMIC DNA]</scope>
    <source>
        <strain evidence="3">CBS 195.34 / IMI 58289 / NRRL A-6831</strain>
    </source>
</reference>
<feature type="domain" description="DUF6546" evidence="1">
    <location>
        <begin position="270"/>
        <end position="456"/>
    </location>
</feature>
<organism evidence="2 3">
    <name type="scientific">Gibberella fujikuroi (strain CBS 195.34 / IMI 58289 / NRRL A-6831)</name>
    <name type="common">Bakanae and foot rot disease fungus</name>
    <name type="synonym">Fusarium fujikuroi</name>
    <dbReference type="NCBI Taxonomy" id="1279085"/>
    <lineage>
        <taxon>Eukaryota</taxon>
        <taxon>Fungi</taxon>
        <taxon>Dikarya</taxon>
        <taxon>Ascomycota</taxon>
        <taxon>Pezizomycotina</taxon>
        <taxon>Sordariomycetes</taxon>
        <taxon>Hypocreomycetidae</taxon>
        <taxon>Hypocreales</taxon>
        <taxon>Nectriaceae</taxon>
        <taxon>Fusarium</taxon>
        <taxon>Fusarium fujikuroi species complex</taxon>
    </lineage>
</organism>
<gene>
    <name evidence="2" type="ORF">FFUJ_06418</name>
</gene>